<comment type="similarity">
    <text evidence="2 6">Belongs to the class-I pyridoxal-phosphate-dependent aminotransferase family.</text>
</comment>
<protein>
    <recommendedName>
        <fullName evidence="6">Aminotransferase</fullName>
        <ecNumber evidence="6">2.6.1.-</ecNumber>
    </recommendedName>
</protein>
<keyword evidence="5" id="KW-0663">Pyridoxal phosphate</keyword>
<dbReference type="PANTHER" id="PTHR46383:SF1">
    <property type="entry name" value="ASPARTATE AMINOTRANSFERASE"/>
    <property type="match status" value="1"/>
</dbReference>
<keyword evidence="4 6" id="KW-0808">Transferase</keyword>
<name>A0A2T2WH26_9FIRM</name>
<reference evidence="8 9" key="1">
    <citation type="journal article" date="2014" name="BMC Genomics">
        <title>Comparison of environmental and isolate Sulfobacillus genomes reveals diverse carbon, sulfur, nitrogen, and hydrogen metabolisms.</title>
        <authorList>
            <person name="Justice N.B."/>
            <person name="Norman A."/>
            <person name="Brown C.T."/>
            <person name="Singh A."/>
            <person name="Thomas B.C."/>
            <person name="Banfield J.F."/>
        </authorList>
    </citation>
    <scope>NUCLEOTIDE SEQUENCE [LARGE SCALE GENOMIC DNA]</scope>
    <source>
        <strain evidence="8">AMDSBA3</strain>
    </source>
</reference>
<gene>
    <name evidence="8" type="ORF">C7B45_10535</name>
</gene>
<dbReference type="Gene3D" id="3.40.640.10">
    <property type="entry name" value="Type I PLP-dependent aspartate aminotransferase-like (Major domain)"/>
    <property type="match status" value="1"/>
</dbReference>
<evidence type="ECO:0000256" key="2">
    <source>
        <dbReference type="ARBA" id="ARBA00007441"/>
    </source>
</evidence>
<dbReference type="InterPro" id="IPR050596">
    <property type="entry name" value="AspAT/PAT-like"/>
</dbReference>
<accession>A0A2T2WH26</accession>
<keyword evidence="3 6" id="KW-0032">Aminotransferase</keyword>
<comment type="caution">
    <text evidence="8">The sequence shown here is derived from an EMBL/GenBank/DDBJ whole genome shotgun (WGS) entry which is preliminary data.</text>
</comment>
<evidence type="ECO:0000256" key="5">
    <source>
        <dbReference type="ARBA" id="ARBA00022898"/>
    </source>
</evidence>
<evidence type="ECO:0000256" key="3">
    <source>
        <dbReference type="ARBA" id="ARBA00022576"/>
    </source>
</evidence>
<dbReference type="SUPFAM" id="SSF53383">
    <property type="entry name" value="PLP-dependent transferases"/>
    <property type="match status" value="1"/>
</dbReference>
<evidence type="ECO:0000259" key="7">
    <source>
        <dbReference type="Pfam" id="PF00155"/>
    </source>
</evidence>
<dbReference type="GO" id="GO:0006520">
    <property type="term" value="P:amino acid metabolic process"/>
    <property type="evidence" value="ECO:0007669"/>
    <property type="project" value="InterPro"/>
</dbReference>
<dbReference type="GO" id="GO:0030170">
    <property type="term" value="F:pyridoxal phosphate binding"/>
    <property type="evidence" value="ECO:0007669"/>
    <property type="project" value="InterPro"/>
</dbReference>
<dbReference type="InterPro" id="IPR004838">
    <property type="entry name" value="NHTrfase_class1_PyrdxlP-BS"/>
</dbReference>
<dbReference type="AlphaFoldDB" id="A0A2T2WH26"/>
<organism evidence="8 9">
    <name type="scientific">Sulfobacillus acidophilus</name>
    <dbReference type="NCBI Taxonomy" id="53633"/>
    <lineage>
        <taxon>Bacteria</taxon>
        <taxon>Bacillati</taxon>
        <taxon>Bacillota</taxon>
        <taxon>Clostridia</taxon>
        <taxon>Eubacteriales</taxon>
        <taxon>Clostridiales Family XVII. Incertae Sedis</taxon>
        <taxon>Sulfobacillus</taxon>
    </lineage>
</organism>
<dbReference type="GO" id="GO:0008483">
    <property type="term" value="F:transaminase activity"/>
    <property type="evidence" value="ECO:0007669"/>
    <property type="project" value="UniProtKB-KW"/>
</dbReference>
<dbReference type="Gene3D" id="3.90.1150.10">
    <property type="entry name" value="Aspartate Aminotransferase, domain 1"/>
    <property type="match status" value="1"/>
</dbReference>
<dbReference type="Proteomes" id="UP000241848">
    <property type="component" value="Unassembled WGS sequence"/>
</dbReference>
<proteinExistence type="inferred from homology"/>
<dbReference type="InterPro" id="IPR015422">
    <property type="entry name" value="PyrdxlP-dep_Trfase_small"/>
</dbReference>
<evidence type="ECO:0000256" key="6">
    <source>
        <dbReference type="RuleBase" id="RU000481"/>
    </source>
</evidence>
<dbReference type="PANTHER" id="PTHR46383">
    <property type="entry name" value="ASPARTATE AMINOTRANSFERASE"/>
    <property type="match status" value="1"/>
</dbReference>
<comment type="cofactor">
    <cofactor evidence="1 6">
        <name>pyridoxal 5'-phosphate</name>
        <dbReference type="ChEBI" id="CHEBI:597326"/>
    </cofactor>
</comment>
<dbReference type="CDD" id="cd00609">
    <property type="entry name" value="AAT_like"/>
    <property type="match status" value="1"/>
</dbReference>
<evidence type="ECO:0000313" key="8">
    <source>
        <dbReference type="EMBL" id="PSR21541.1"/>
    </source>
</evidence>
<dbReference type="EC" id="2.6.1.-" evidence="6"/>
<sequence length="386" mass="42526">MNWSLDPNLPTSGIREILNQALARPGIIRLETGEPNFSPPQHVLEAFIQASQAGHNRYTATEGIMLLRTAISAKLHRVNHIQRSEYEILVTPGGIPGLFLAFMGVAKSGDEILVPDPGWPDYLGGLASLGIQAVPYALEAPQYKPDLDRMSALVTERTRAVVLNVPGNPTGRLLTKAETKALCDWAVAHDLWIISDEVYDQIIFEGRAFSPAQWVPDRTLGVYSFSKTYAMTGWRLGYLTGPRFAIESLTRVAMGVWSSVSEPLQYAGAAALTGPQDVVDRMCRAYQRRRDLSKHILDRFNIQTSHPDGAFYLLAYIGTALSSRDFALRLLEEEGVAVAPGSAFGAQAEHWVRISLASSEEDLNEGLARLARFAERMHGQGQPRTL</sequence>
<dbReference type="InterPro" id="IPR015421">
    <property type="entry name" value="PyrdxlP-dep_Trfase_major"/>
</dbReference>
<evidence type="ECO:0000256" key="1">
    <source>
        <dbReference type="ARBA" id="ARBA00001933"/>
    </source>
</evidence>
<dbReference type="PROSITE" id="PS00105">
    <property type="entry name" value="AA_TRANSFER_CLASS_1"/>
    <property type="match status" value="1"/>
</dbReference>
<dbReference type="InterPro" id="IPR004839">
    <property type="entry name" value="Aminotransferase_I/II_large"/>
</dbReference>
<dbReference type="InterPro" id="IPR015424">
    <property type="entry name" value="PyrdxlP-dep_Trfase"/>
</dbReference>
<evidence type="ECO:0000313" key="9">
    <source>
        <dbReference type="Proteomes" id="UP000241848"/>
    </source>
</evidence>
<feature type="domain" description="Aminotransferase class I/classII large" evidence="7">
    <location>
        <begin position="27"/>
        <end position="370"/>
    </location>
</feature>
<dbReference type="Pfam" id="PF00155">
    <property type="entry name" value="Aminotran_1_2"/>
    <property type="match status" value="1"/>
</dbReference>
<dbReference type="EMBL" id="PXYV01000032">
    <property type="protein sequence ID" value="PSR21541.1"/>
    <property type="molecule type" value="Genomic_DNA"/>
</dbReference>
<evidence type="ECO:0000256" key="4">
    <source>
        <dbReference type="ARBA" id="ARBA00022679"/>
    </source>
</evidence>